<feature type="transmembrane region" description="Helical" evidence="1">
    <location>
        <begin position="45"/>
        <end position="63"/>
    </location>
</feature>
<evidence type="ECO:0000256" key="1">
    <source>
        <dbReference type="SAM" id="Phobius"/>
    </source>
</evidence>
<protein>
    <submittedName>
        <fullName evidence="2">Uncharacterized protein</fullName>
    </submittedName>
</protein>
<evidence type="ECO:0000313" key="2">
    <source>
        <dbReference type="EMBL" id="MDG6894314.1"/>
    </source>
</evidence>
<dbReference type="AlphaFoldDB" id="A0A9X4SJN5"/>
<feature type="transmembrane region" description="Helical" evidence="1">
    <location>
        <begin position="5"/>
        <end position="25"/>
    </location>
</feature>
<comment type="caution">
    <text evidence="2">The sequence shown here is derived from an EMBL/GenBank/DDBJ whole genome shotgun (WGS) entry which is preliminary data.</text>
</comment>
<evidence type="ECO:0000313" key="3">
    <source>
        <dbReference type="Proteomes" id="UP001155500"/>
    </source>
</evidence>
<proteinExistence type="predicted"/>
<name>A0A9X4SJN5_9PAST</name>
<accession>A0A9X4SJN5</accession>
<sequence>MKKKLIYQDTIVVIYVFIMIHILFFCEDEIIGEYISYLLFSRYNGVTFFIYTPIILLIFQLYCKYINRAMKDVNLLVIIVNFLIMMFLCCSIIYILLAIYYPYL</sequence>
<gene>
    <name evidence="2" type="ORF">A6A20_01395</name>
</gene>
<keyword evidence="3" id="KW-1185">Reference proteome</keyword>
<feature type="transmembrane region" description="Helical" evidence="1">
    <location>
        <begin position="75"/>
        <end position="101"/>
    </location>
</feature>
<organism evidence="2 3">
    <name type="scientific">Volucribacter amazonae</name>
    <dbReference type="NCBI Taxonomy" id="256731"/>
    <lineage>
        <taxon>Bacteria</taxon>
        <taxon>Pseudomonadati</taxon>
        <taxon>Pseudomonadota</taxon>
        <taxon>Gammaproteobacteria</taxon>
        <taxon>Pasteurellales</taxon>
        <taxon>Pasteurellaceae</taxon>
        <taxon>Volucribacter</taxon>
    </lineage>
</organism>
<reference evidence="2" key="1">
    <citation type="submission" date="2016-03" db="EMBL/GenBank/DDBJ databases">
        <title>Co-evolution between Pasteurellaceae and their hosts.</title>
        <authorList>
            <person name="Hansen M.J."/>
            <person name="Bojesen A.M."/>
            <person name="Planet P."/>
        </authorList>
    </citation>
    <scope>NUCLEOTIDE SEQUENCE</scope>
    <source>
        <strain evidence="2">146/S8/89</strain>
    </source>
</reference>
<dbReference type="EMBL" id="LWID01000001">
    <property type="protein sequence ID" value="MDG6894314.1"/>
    <property type="molecule type" value="Genomic_DNA"/>
</dbReference>
<dbReference type="Proteomes" id="UP001155500">
    <property type="component" value="Unassembled WGS sequence"/>
</dbReference>
<keyword evidence="1" id="KW-0812">Transmembrane</keyword>
<keyword evidence="1" id="KW-0472">Membrane</keyword>
<keyword evidence="1" id="KW-1133">Transmembrane helix</keyword>